<dbReference type="GeneID" id="96902396"/>
<dbReference type="InParanoid" id="G0VAA9"/>
<keyword evidence="5" id="KW-0496">Mitochondrion</keyword>
<evidence type="ECO:0000256" key="1">
    <source>
        <dbReference type="ARBA" id="ARBA00004173"/>
    </source>
</evidence>
<proteinExistence type="inferred from homology"/>
<dbReference type="GO" id="GO:0003735">
    <property type="term" value="F:structural constituent of ribosome"/>
    <property type="evidence" value="ECO:0007669"/>
    <property type="project" value="EnsemblFungi"/>
</dbReference>
<keyword evidence="8" id="KW-1185">Reference proteome</keyword>
<dbReference type="FunCoup" id="G0VAA9">
    <property type="interactions" value="170"/>
</dbReference>
<evidence type="ECO:0000256" key="5">
    <source>
        <dbReference type="ARBA" id="ARBA00023128"/>
    </source>
</evidence>
<evidence type="ECO:0008006" key="9">
    <source>
        <dbReference type="Google" id="ProtNLM"/>
    </source>
</evidence>
<comment type="similarity">
    <text evidence="2">Belongs to the mitochondrion-specific ribosomal protein mL41 family.</text>
</comment>
<dbReference type="PANTHER" id="PTHR21338">
    <property type="entry name" value="MITOCHONDRIAL RIBOSOMAL PROTEIN L41"/>
    <property type="match status" value="1"/>
</dbReference>
<dbReference type="InterPro" id="IPR019189">
    <property type="entry name" value="Ribosomal_mL41"/>
</dbReference>
<dbReference type="OrthoDB" id="408933at2759"/>
<dbReference type="KEGG" id="ncs:NCAS_0B07550"/>
<dbReference type="Pfam" id="PF09809">
    <property type="entry name" value="MRP-L27"/>
    <property type="match status" value="1"/>
</dbReference>
<gene>
    <name evidence="7" type="primary">NCAS0B07550</name>
    <name evidence="7" type="ordered locus">NCAS_0B07550</name>
</gene>
<sequence>MKPSTTSYFQGTSLLNLLRPWKRYRDGTIFYGYAKSGNKRTPLTTKQGNKTMYKGTRSSGIGKHTKYGEYTIDWKKVRTFTVPKFPNLELKPLVSHNAPELKHQFIGYKKGPLDPKLYVDKIKEFIRSGKIQSKASDPECHIERG</sequence>
<dbReference type="STRING" id="1064592.G0VAA9"/>
<keyword evidence="3" id="KW-0809">Transit peptide</keyword>
<dbReference type="OMA" id="KHTKYGE"/>
<reference evidence="7 8" key="1">
    <citation type="journal article" date="2011" name="Proc. Natl. Acad. Sci. U.S.A.">
        <title>Evolutionary erosion of yeast sex chromosomes by mating-type switching accidents.</title>
        <authorList>
            <person name="Gordon J.L."/>
            <person name="Armisen D."/>
            <person name="Proux-Wera E."/>
            <person name="Oheigeartaigh S.S."/>
            <person name="Byrne K.P."/>
            <person name="Wolfe K.H."/>
        </authorList>
    </citation>
    <scope>NUCLEOTIDE SEQUENCE [LARGE SCALE GENOMIC DNA]</scope>
    <source>
        <strain evidence="8">ATCC 76901 / BCRC 22586 / CBS 4309 / NBRC 1992 / NRRL Y-12630</strain>
    </source>
</reference>
<evidence type="ECO:0000256" key="6">
    <source>
        <dbReference type="ARBA" id="ARBA00023274"/>
    </source>
</evidence>
<keyword evidence="6" id="KW-0687">Ribonucleoprotein</keyword>
<evidence type="ECO:0000313" key="7">
    <source>
        <dbReference type="EMBL" id="CCC68839.1"/>
    </source>
</evidence>
<dbReference type="EMBL" id="HE576753">
    <property type="protein sequence ID" value="CCC68839.1"/>
    <property type="molecule type" value="Genomic_DNA"/>
</dbReference>
<dbReference type="PANTHER" id="PTHR21338:SF0">
    <property type="entry name" value="LARGE RIBOSOMAL SUBUNIT PROTEIN ML41"/>
    <property type="match status" value="1"/>
</dbReference>
<protein>
    <recommendedName>
        <fullName evidence="9">MRPL27</fullName>
    </recommendedName>
</protein>
<evidence type="ECO:0000313" key="8">
    <source>
        <dbReference type="Proteomes" id="UP000001640"/>
    </source>
</evidence>
<dbReference type="Proteomes" id="UP000001640">
    <property type="component" value="Chromosome 2"/>
</dbReference>
<dbReference type="RefSeq" id="XP_003675210.1">
    <property type="nucleotide sequence ID" value="XM_003675162.1"/>
</dbReference>
<comment type="subcellular location">
    <subcellularLocation>
        <location evidence="1">Mitochondrion</location>
    </subcellularLocation>
</comment>
<dbReference type="AlphaFoldDB" id="G0VAA9"/>
<evidence type="ECO:0000256" key="4">
    <source>
        <dbReference type="ARBA" id="ARBA00022980"/>
    </source>
</evidence>
<accession>G0VAA9</accession>
<dbReference type="GO" id="GO:0006412">
    <property type="term" value="P:translation"/>
    <property type="evidence" value="ECO:0007669"/>
    <property type="project" value="TreeGrafter"/>
</dbReference>
<organism evidence="7 8">
    <name type="scientific">Naumovozyma castellii</name>
    <name type="common">Yeast</name>
    <name type="synonym">Saccharomyces castellii</name>
    <dbReference type="NCBI Taxonomy" id="27288"/>
    <lineage>
        <taxon>Eukaryota</taxon>
        <taxon>Fungi</taxon>
        <taxon>Dikarya</taxon>
        <taxon>Ascomycota</taxon>
        <taxon>Saccharomycotina</taxon>
        <taxon>Saccharomycetes</taxon>
        <taxon>Saccharomycetales</taxon>
        <taxon>Saccharomycetaceae</taxon>
        <taxon>Naumovozyma</taxon>
    </lineage>
</organism>
<keyword evidence="4" id="KW-0689">Ribosomal protein</keyword>
<dbReference type="HOGENOM" id="CLU_1778531_0_0_1"/>
<evidence type="ECO:0000256" key="2">
    <source>
        <dbReference type="ARBA" id="ARBA00010152"/>
    </source>
</evidence>
<reference key="2">
    <citation type="submission" date="2011-08" db="EMBL/GenBank/DDBJ databases">
        <title>Genome sequence of Naumovozyma castellii.</title>
        <authorList>
            <person name="Gordon J.L."/>
            <person name="Armisen D."/>
            <person name="Proux-Wera E."/>
            <person name="OhEigeartaigh S.S."/>
            <person name="Byrne K.P."/>
            <person name="Wolfe K.H."/>
        </authorList>
    </citation>
    <scope>NUCLEOTIDE SEQUENCE</scope>
    <source>
        <strain>Type strain:CBS 4309</strain>
    </source>
</reference>
<dbReference type="eggNOG" id="KOG4756">
    <property type="taxonomic scope" value="Eukaryota"/>
</dbReference>
<name>G0VAA9_NAUCA</name>
<dbReference type="GO" id="GO:0005762">
    <property type="term" value="C:mitochondrial large ribosomal subunit"/>
    <property type="evidence" value="ECO:0007669"/>
    <property type="project" value="EnsemblFungi"/>
</dbReference>
<evidence type="ECO:0000256" key="3">
    <source>
        <dbReference type="ARBA" id="ARBA00022946"/>
    </source>
</evidence>